<dbReference type="InterPro" id="IPR007110">
    <property type="entry name" value="Ig-like_dom"/>
</dbReference>
<keyword evidence="1" id="KW-0677">Repeat</keyword>
<dbReference type="Pfam" id="PF13927">
    <property type="entry name" value="Ig_3"/>
    <property type="match status" value="2"/>
</dbReference>
<dbReference type="AlphaFoldDB" id="Q25403"/>
<evidence type="ECO:0000256" key="3">
    <source>
        <dbReference type="SAM" id="SignalP"/>
    </source>
</evidence>
<name>Q25403_LYMST</name>
<proteinExistence type="evidence at transcript level"/>
<dbReference type="InterPro" id="IPR036179">
    <property type="entry name" value="Ig-like_dom_sf"/>
</dbReference>
<dbReference type="InterPro" id="IPR003598">
    <property type="entry name" value="Ig_sub2"/>
</dbReference>
<feature type="domain" description="Ig-like" evidence="4">
    <location>
        <begin position="440"/>
        <end position="521"/>
    </location>
</feature>
<organism evidence="5">
    <name type="scientific">Lymnaea stagnalis</name>
    <name type="common">Great pond snail</name>
    <name type="synonym">Helix stagnalis</name>
    <dbReference type="NCBI Taxonomy" id="6523"/>
    <lineage>
        <taxon>Eukaryota</taxon>
        <taxon>Metazoa</taxon>
        <taxon>Spiralia</taxon>
        <taxon>Lophotrochozoa</taxon>
        <taxon>Mollusca</taxon>
        <taxon>Gastropoda</taxon>
        <taxon>Heterobranchia</taxon>
        <taxon>Euthyneura</taxon>
        <taxon>Panpulmonata</taxon>
        <taxon>Hygrophila</taxon>
        <taxon>Lymnaeoidea</taxon>
        <taxon>Lymnaeidae</taxon>
        <taxon>Lymnaea</taxon>
    </lineage>
</organism>
<accession>Q25403</accession>
<feature type="chain" id="PRO_5013198089" evidence="3">
    <location>
        <begin position="16"/>
        <end position="534"/>
    </location>
</feature>
<dbReference type="Gene3D" id="2.60.40.10">
    <property type="entry name" value="Immunoglobulins"/>
    <property type="match status" value="5"/>
</dbReference>
<dbReference type="InterPro" id="IPR013783">
    <property type="entry name" value="Ig-like_fold"/>
</dbReference>
<evidence type="ECO:0000256" key="1">
    <source>
        <dbReference type="ARBA" id="ARBA00022737"/>
    </source>
</evidence>
<dbReference type="GO" id="GO:0030424">
    <property type="term" value="C:axon"/>
    <property type="evidence" value="ECO:0007669"/>
    <property type="project" value="TreeGrafter"/>
</dbReference>
<reference evidence="5" key="1">
    <citation type="journal article" date="1996" name="Eur. J. Immunol.">
        <title>A new Ig-superfamily member, molluscan defence molecule (MDM) from Lymnaea stagnalis, is down-regulated during parasitosis.</title>
        <authorList>
            <person name="Hoek R.M."/>
            <person name="Smit A.B."/>
            <person name="Frings H."/>
            <person name="Vink J.M."/>
            <person name="de Jong-Brink M."/>
            <person name="Geraerts W.P."/>
        </authorList>
    </citation>
    <scope>NUCLEOTIDE SEQUENCE</scope>
</reference>
<evidence type="ECO:0000313" key="5">
    <source>
        <dbReference type="EMBL" id="AAC47132.1"/>
    </source>
</evidence>
<dbReference type="EMBL" id="U58769">
    <property type="protein sequence ID" value="AAC47132.1"/>
    <property type="molecule type" value="mRNA"/>
</dbReference>
<dbReference type="SMART" id="SM00409">
    <property type="entry name" value="IG"/>
    <property type="match status" value="4"/>
</dbReference>
<feature type="domain" description="Ig-like" evidence="4">
    <location>
        <begin position="135"/>
        <end position="216"/>
    </location>
</feature>
<evidence type="ECO:0000256" key="2">
    <source>
        <dbReference type="ARBA" id="ARBA00023157"/>
    </source>
</evidence>
<feature type="signal peptide" evidence="3">
    <location>
        <begin position="1"/>
        <end position="15"/>
    </location>
</feature>
<dbReference type="SUPFAM" id="SSF48726">
    <property type="entry name" value="Immunoglobulin"/>
    <property type="match status" value="3"/>
</dbReference>
<dbReference type="GO" id="GO:0007411">
    <property type="term" value="P:axon guidance"/>
    <property type="evidence" value="ECO:0007669"/>
    <property type="project" value="TreeGrafter"/>
</dbReference>
<evidence type="ECO:0000259" key="4">
    <source>
        <dbReference type="PROSITE" id="PS50835"/>
    </source>
</evidence>
<gene>
    <name evidence="5" type="primary">MDM</name>
</gene>
<dbReference type="PANTHER" id="PTHR44170">
    <property type="entry name" value="PROTEIN SIDEKICK"/>
    <property type="match status" value="1"/>
</dbReference>
<dbReference type="SMART" id="SM00408">
    <property type="entry name" value="IGc2"/>
    <property type="match status" value="2"/>
</dbReference>
<feature type="domain" description="Ig-like" evidence="4">
    <location>
        <begin position="342"/>
        <end position="437"/>
    </location>
</feature>
<sequence>MLCLLMLCLASNAIAHRQARGIVPFTQITDITKSVDEYSYVRLDCAYQAEIAGDGIYLNWYKSGVTHQMHFDSGRIYVDHNGNLHFSYVKKTDDTTYSDSGYLCGITSVSERLAYFGSTYYLQVREVTGQAAVKPRLRYSNSGVVALLNSAVTLECVFSGYDPKAPHFPKITWRTADGKVIINDSKYTLSSDGRALTIRSVTGSDQKKYYCSASNSAGFAGPHAVFLNVTGIVPFTQITDITKSVDEYSYVRLDCAYQADCWHGIYLNWYKSRYVQRVDLDSGRLYVDHNGNLHFSYVKKTDDTTYSGYLCGITSVSERMAYLGSTYYLQVREVTGQAAVKPRLQYSNSGVVALLNSAVTLECVFSGYDPEGPQFPTITWKTADGKVIINDSKYTLSSDGRALTIRSVTGSDEKKYYCSARNRAGFVGNHAVFLNVTSAPVFNAAPTDQTVTEGKDAVFRCDARSLTNERPPSSPTWYINGILAGTHTDGPKYIIEEKTLTVKSVSKDIDTQCAQCSVTNSVGTTWGNGCVNVI</sequence>
<dbReference type="GO" id="GO:0005886">
    <property type="term" value="C:plasma membrane"/>
    <property type="evidence" value="ECO:0007669"/>
    <property type="project" value="TreeGrafter"/>
</dbReference>
<protein>
    <submittedName>
        <fullName evidence="5">Molluscan defence molecule</fullName>
    </submittedName>
</protein>
<feature type="domain" description="Ig-like" evidence="4">
    <location>
        <begin position="24"/>
        <end position="114"/>
    </location>
</feature>
<dbReference type="PANTHER" id="PTHR44170:SF6">
    <property type="entry name" value="CONTACTIN"/>
    <property type="match status" value="1"/>
</dbReference>
<keyword evidence="2" id="KW-1015">Disulfide bond</keyword>
<dbReference type="PROSITE" id="PS50835">
    <property type="entry name" value="IG_LIKE"/>
    <property type="match status" value="4"/>
</dbReference>
<dbReference type="GO" id="GO:0098609">
    <property type="term" value="P:cell-cell adhesion"/>
    <property type="evidence" value="ECO:0007669"/>
    <property type="project" value="TreeGrafter"/>
</dbReference>
<dbReference type="InterPro" id="IPR003599">
    <property type="entry name" value="Ig_sub"/>
</dbReference>
<keyword evidence="3" id="KW-0732">Signal</keyword>